<protein>
    <submittedName>
        <fullName evidence="1">Uncharacterized protein</fullName>
    </submittedName>
</protein>
<keyword evidence="2" id="KW-1185">Reference proteome</keyword>
<reference evidence="1" key="1">
    <citation type="journal article" date="2023" name="G3 (Bethesda)">
        <title>A reference genome for the long-term kleptoplast-retaining sea slug Elysia crispata morphotype clarki.</title>
        <authorList>
            <person name="Eastman K.E."/>
            <person name="Pendleton A.L."/>
            <person name="Shaikh M.A."/>
            <person name="Suttiyut T."/>
            <person name="Ogas R."/>
            <person name="Tomko P."/>
            <person name="Gavelis G."/>
            <person name="Widhalm J.R."/>
            <person name="Wisecaver J.H."/>
        </authorList>
    </citation>
    <scope>NUCLEOTIDE SEQUENCE</scope>
    <source>
        <strain evidence="1">ECLA1</strain>
    </source>
</reference>
<name>A0AAE0ZDB8_9GAST</name>
<proteinExistence type="predicted"/>
<comment type="caution">
    <text evidence="1">The sequence shown here is derived from an EMBL/GenBank/DDBJ whole genome shotgun (WGS) entry which is preliminary data.</text>
</comment>
<gene>
    <name evidence="1" type="ORF">RRG08_044493</name>
</gene>
<evidence type="ECO:0000313" key="1">
    <source>
        <dbReference type="EMBL" id="KAK3766302.1"/>
    </source>
</evidence>
<organism evidence="1 2">
    <name type="scientific">Elysia crispata</name>
    <name type="common">lettuce slug</name>
    <dbReference type="NCBI Taxonomy" id="231223"/>
    <lineage>
        <taxon>Eukaryota</taxon>
        <taxon>Metazoa</taxon>
        <taxon>Spiralia</taxon>
        <taxon>Lophotrochozoa</taxon>
        <taxon>Mollusca</taxon>
        <taxon>Gastropoda</taxon>
        <taxon>Heterobranchia</taxon>
        <taxon>Euthyneura</taxon>
        <taxon>Panpulmonata</taxon>
        <taxon>Sacoglossa</taxon>
        <taxon>Placobranchoidea</taxon>
        <taxon>Plakobranchidae</taxon>
        <taxon>Elysia</taxon>
    </lineage>
</organism>
<evidence type="ECO:0000313" key="2">
    <source>
        <dbReference type="Proteomes" id="UP001283361"/>
    </source>
</evidence>
<dbReference type="EMBL" id="JAWDGP010004235">
    <property type="protein sequence ID" value="KAK3766302.1"/>
    <property type="molecule type" value="Genomic_DNA"/>
</dbReference>
<dbReference type="Proteomes" id="UP001283361">
    <property type="component" value="Unassembled WGS sequence"/>
</dbReference>
<sequence>MVNLSRLTQFVSPRSQNPPLSQVVSLGTESLFLTQVISPSIVNTKLLWCIDNNGARRRGLPQPPVAPHRGLIDWASSPLWDLNEARSNT</sequence>
<accession>A0AAE0ZDB8</accession>
<dbReference type="AlphaFoldDB" id="A0AAE0ZDB8"/>